<geneLocation type="plasmid" evidence="2 3">
    <name>unnamed1</name>
</geneLocation>
<keyword evidence="3" id="KW-1185">Reference proteome</keyword>
<feature type="signal peptide" evidence="1">
    <location>
        <begin position="1"/>
        <end position="23"/>
    </location>
</feature>
<evidence type="ECO:0000313" key="3">
    <source>
        <dbReference type="Proteomes" id="UP001234585"/>
    </source>
</evidence>
<evidence type="ECO:0000256" key="1">
    <source>
        <dbReference type="SAM" id="SignalP"/>
    </source>
</evidence>
<dbReference type="EMBL" id="CP132303">
    <property type="protein sequence ID" value="WLS00249.1"/>
    <property type="molecule type" value="Genomic_DNA"/>
</dbReference>
<dbReference type="RefSeq" id="WP_306039811.1">
    <property type="nucleotide sequence ID" value="NZ_CP132303.1"/>
</dbReference>
<dbReference type="AlphaFoldDB" id="A0AA50H8A1"/>
<dbReference type="Proteomes" id="UP001234585">
    <property type="component" value="Plasmid unnamed1"/>
</dbReference>
<keyword evidence="1" id="KW-0732">Signal</keyword>
<name>A0AA50H8A1_9HYPH</name>
<accession>A0AA50H8A1</accession>
<sequence>MFNHAPRRAIALTVMLMAGSAGASDADLTIEVGGALFEQGGVVTIYPIPVPPEELSVQEGKAAGRVTVTSRYAEVQLKYPKDGKYVFRFRSPEGAADDQKLGTQALSVIGTDMEDRGPQMAVGFKDAYSSGGQVIRVLPRAEHAGESDAARTNARWGKVEGKDALPPADERGARSLAAILRYGGSDFTFHCVGDTSVQVCTIPQNQWPTLDMRWWRDIAEARLERLDYHALRRCYDSSWLGGGTCDPDPKSNEPAYFRK</sequence>
<organism evidence="2 3">
    <name type="scientific">Shinella sumterensis</name>
    <dbReference type="NCBI Taxonomy" id="1967501"/>
    <lineage>
        <taxon>Bacteria</taxon>
        <taxon>Pseudomonadati</taxon>
        <taxon>Pseudomonadota</taxon>
        <taxon>Alphaproteobacteria</taxon>
        <taxon>Hyphomicrobiales</taxon>
        <taxon>Rhizobiaceae</taxon>
        <taxon>Shinella</taxon>
    </lineage>
</organism>
<reference evidence="2 3" key="1">
    <citation type="submission" date="2023-08" db="EMBL/GenBank/DDBJ databases">
        <title>Pathogen: clinical or host-associated sample.</title>
        <authorList>
            <person name="Hergert J."/>
            <person name="Casey R."/>
            <person name="Wagner J."/>
            <person name="Young E.L."/>
            <person name="Oakeson K.F."/>
        </authorList>
    </citation>
    <scope>NUCLEOTIDE SEQUENCE [LARGE SCALE GENOMIC DNA]</scope>
    <source>
        <strain evidence="2 3">1760953</strain>
        <plasmid evidence="2 3">unnamed1</plasmid>
    </source>
</reference>
<proteinExistence type="predicted"/>
<protein>
    <submittedName>
        <fullName evidence="2">Uncharacterized protein</fullName>
    </submittedName>
</protein>
<keyword evidence="2" id="KW-0614">Plasmid</keyword>
<evidence type="ECO:0000313" key="2">
    <source>
        <dbReference type="EMBL" id="WLS00249.1"/>
    </source>
</evidence>
<gene>
    <name evidence="2" type="ORF">Q9313_19465</name>
</gene>
<feature type="chain" id="PRO_5041248723" evidence="1">
    <location>
        <begin position="24"/>
        <end position="259"/>
    </location>
</feature>